<keyword evidence="6 10" id="KW-1278">Translocase</keyword>
<evidence type="ECO:0000256" key="2">
    <source>
        <dbReference type="ARBA" id="ARBA00004651"/>
    </source>
</evidence>
<feature type="transmembrane region" description="Helical" evidence="11">
    <location>
        <begin position="106"/>
        <end position="130"/>
    </location>
</feature>
<comment type="subcellular location">
    <subcellularLocation>
        <location evidence="2">Cell membrane</location>
        <topology evidence="2">Multi-pass membrane protein</topology>
    </subcellularLocation>
</comment>
<dbReference type="PIRSF" id="PIRSF017385">
    <property type="entry name" value="CtaF"/>
    <property type="match status" value="1"/>
</dbReference>
<dbReference type="GO" id="GO:0004129">
    <property type="term" value="F:cytochrome-c oxidase activity"/>
    <property type="evidence" value="ECO:0007669"/>
    <property type="project" value="UniProtKB-EC"/>
</dbReference>
<comment type="catalytic activity">
    <reaction evidence="9 10">
        <text>4 Fe(II)-[cytochrome c] + O2 + 8 H(+)(in) = 4 Fe(III)-[cytochrome c] + 2 H2O + 4 H(+)(out)</text>
        <dbReference type="Rhea" id="RHEA:11436"/>
        <dbReference type="Rhea" id="RHEA-COMP:10350"/>
        <dbReference type="Rhea" id="RHEA-COMP:14399"/>
        <dbReference type="ChEBI" id="CHEBI:15377"/>
        <dbReference type="ChEBI" id="CHEBI:15378"/>
        <dbReference type="ChEBI" id="CHEBI:15379"/>
        <dbReference type="ChEBI" id="CHEBI:29033"/>
        <dbReference type="ChEBI" id="CHEBI:29034"/>
        <dbReference type="EC" id="7.1.1.9"/>
    </reaction>
</comment>
<dbReference type="GO" id="GO:0022900">
    <property type="term" value="P:electron transport chain"/>
    <property type="evidence" value="ECO:0007669"/>
    <property type="project" value="InterPro"/>
</dbReference>
<evidence type="ECO:0000313" key="12">
    <source>
        <dbReference type="EMBL" id="RFU40670.1"/>
    </source>
</evidence>
<name>A0A372JL56_9ACTN</name>
<evidence type="ECO:0000256" key="3">
    <source>
        <dbReference type="ARBA" id="ARBA00006870"/>
    </source>
</evidence>
<protein>
    <recommendedName>
        <fullName evidence="10">Cytochrome c oxidase polypeptide 4</fullName>
        <ecNumber evidence="10">7.1.1.9</ecNumber>
    </recommendedName>
    <alternativeName>
        <fullName evidence="10">Cytochrome aa3 subunit 4</fullName>
    </alternativeName>
    <alternativeName>
        <fullName evidence="10">Cytochrome c oxidase polypeptide IV</fullName>
    </alternativeName>
</protein>
<dbReference type="EC" id="7.1.1.9" evidence="10"/>
<sequence length="136" mass="15005">MRVQAFMFYGCAVFFLATDVVYWLWSKDWTGTTVLALAFGLAGLIGFYVHFTIRRLEGGNGGPLYEDDPEGEIADAAGELGFFSPHSWWPLYIGGSAAFVSLGMVFGWWMVLLGGAGLLLSTVGLVFEYYRGHFAH</sequence>
<keyword evidence="13" id="KW-1185">Reference proteome</keyword>
<evidence type="ECO:0000256" key="7">
    <source>
        <dbReference type="ARBA" id="ARBA00022989"/>
    </source>
</evidence>
<keyword evidence="8 10" id="KW-0472">Membrane</keyword>
<dbReference type="RefSeq" id="WP_117358239.1">
    <property type="nucleotide sequence ID" value="NZ_QURH01000268.1"/>
</dbReference>
<evidence type="ECO:0000256" key="1">
    <source>
        <dbReference type="ARBA" id="ARBA00002536"/>
    </source>
</evidence>
<keyword evidence="5 11" id="KW-0812">Transmembrane</keyword>
<feature type="transmembrane region" description="Helical" evidence="11">
    <location>
        <begin position="6"/>
        <end position="25"/>
    </location>
</feature>
<gene>
    <name evidence="12" type="ORF">DZF91_15880</name>
</gene>
<proteinExistence type="inferred from homology"/>
<evidence type="ECO:0000256" key="11">
    <source>
        <dbReference type="SAM" id="Phobius"/>
    </source>
</evidence>
<comment type="similarity">
    <text evidence="3 10">Belongs to the cytochrome c oxidase bacterial subunit CtaF family.</text>
</comment>
<dbReference type="OrthoDB" id="5244617at2"/>
<keyword evidence="7 11" id="KW-1133">Transmembrane helix</keyword>
<comment type="function">
    <text evidence="1 10">Part of cytochrome c oxidase, its function is unknown.</text>
</comment>
<comment type="caution">
    <text evidence="12">The sequence shown here is derived from an EMBL/GenBank/DDBJ whole genome shotgun (WGS) entry which is preliminary data.</text>
</comment>
<evidence type="ECO:0000256" key="10">
    <source>
        <dbReference type="PIRNR" id="PIRNR017385"/>
    </source>
</evidence>
<dbReference type="InterPro" id="IPR021050">
    <property type="entry name" value="Cyt_c_oxidase_su4_actinobac"/>
</dbReference>
<evidence type="ECO:0000256" key="4">
    <source>
        <dbReference type="ARBA" id="ARBA00022475"/>
    </source>
</evidence>
<dbReference type="GO" id="GO:0005886">
    <property type="term" value="C:plasma membrane"/>
    <property type="evidence" value="ECO:0007669"/>
    <property type="project" value="UniProtKB-SubCell"/>
</dbReference>
<keyword evidence="4 10" id="KW-1003">Cell membrane</keyword>
<reference evidence="12 13" key="1">
    <citation type="submission" date="2018-08" db="EMBL/GenBank/DDBJ databases">
        <title>Actinomadura jelena sp. nov., a novel Actinomycete isolated from soil in Chad.</title>
        <authorList>
            <person name="Shi L."/>
        </authorList>
    </citation>
    <scope>NUCLEOTIDE SEQUENCE [LARGE SCALE GENOMIC DNA]</scope>
    <source>
        <strain evidence="12 13">NEAU-G17</strain>
    </source>
</reference>
<feature type="transmembrane region" description="Helical" evidence="11">
    <location>
        <begin position="32"/>
        <end position="51"/>
    </location>
</feature>
<evidence type="ECO:0000256" key="5">
    <source>
        <dbReference type="ARBA" id="ARBA00022692"/>
    </source>
</evidence>
<evidence type="ECO:0000256" key="6">
    <source>
        <dbReference type="ARBA" id="ARBA00022967"/>
    </source>
</evidence>
<evidence type="ECO:0000256" key="8">
    <source>
        <dbReference type="ARBA" id="ARBA00023136"/>
    </source>
</evidence>
<accession>A0A372JL56</accession>
<evidence type="ECO:0000313" key="13">
    <source>
        <dbReference type="Proteomes" id="UP000261811"/>
    </source>
</evidence>
<organism evidence="12 13">
    <name type="scientific">Actinomadura logoneensis</name>
    <dbReference type="NCBI Taxonomy" id="2293572"/>
    <lineage>
        <taxon>Bacteria</taxon>
        <taxon>Bacillati</taxon>
        <taxon>Actinomycetota</taxon>
        <taxon>Actinomycetes</taxon>
        <taxon>Streptosporangiales</taxon>
        <taxon>Thermomonosporaceae</taxon>
        <taxon>Actinomadura</taxon>
    </lineage>
</organism>
<dbReference type="EMBL" id="QURH01000268">
    <property type="protein sequence ID" value="RFU40670.1"/>
    <property type="molecule type" value="Genomic_DNA"/>
</dbReference>
<comment type="subunit">
    <text evidence="10">Associates with subunits I, II and III to form cytochrome c oxidase.</text>
</comment>
<evidence type="ECO:0000256" key="9">
    <source>
        <dbReference type="ARBA" id="ARBA00047816"/>
    </source>
</evidence>
<dbReference type="Proteomes" id="UP000261811">
    <property type="component" value="Unassembled WGS sequence"/>
</dbReference>
<dbReference type="Pfam" id="PF12270">
    <property type="entry name" value="Cyt_c_ox_IV"/>
    <property type="match status" value="1"/>
</dbReference>
<dbReference type="AlphaFoldDB" id="A0A372JL56"/>